<organism evidence="2">
    <name type="scientific">Arundo donax</name>
    <name type="common">Giant reed</name>
    <name type="synonym">Donax arundinaceus</name>
    <dbReference type="NCBI Taxonomy" id="35708"/>
    <lineage>
        <taxon>Eukaryota</taxon>
        <taxon>Viridiplantae</taxon>
        <taxon>Streptophyta</taxon>
        <taxon>Embryophyta</taxon>
        <taxon>Tracheophyta</taxon>
        <taxon>Spermatophyta</taxon>
        <taxon>Magnoliopsida</taxon>
        <taxon>Liliopsida</taxon>
        <taxon>Poales</taxon>
        <taxon>Poaceae</taxon>
        <taxon>PACMAD clade</taxon>
        <taxon>Arundinoideae</taxon>
        <taxon>Arundineae</taxon>
        <taxon>Arundo</taxon>
    </lineage>
</organism>
<name>A0A0A8YYA6_ARUDO</name>
<protein>
    <submittedName>
        <fullName evidence="2">Uncharacterized protein</fullName>
    </submittedName>
</protein>
<feature type="region of interest" description="Disordered" evidence="1">
    <location>
        <begin position="35"/>
        <end position="134"/>
    </location>
</feature>
<feature type="compositionally biased region" description="Basic residues" evidence="1">
    <location>
        <begin position="97"/>
        <end position="109"/>
    </location>
</feature>
<feature type="compositionally biased region" description="Basic and acidic residues" evidence="1">
    <location>
        <begin position="87"/>
        <end position="96"/>
    </location>
</feature>
<accession>A0A0A8YYA6</accession>
<reference evidence="2" key="2">
    <citation type="journal article" date="2015" name="Data Brief">
        <title>Shoot transcriptome of the giant reed, Arundo donax.</title>
        <authorList>
            <person name="Barrero R.A."/>
            <person name="Guerrero F.D."/>
            <person name="Moolhuijzen P."/>
            <person name="Goolsby J.A."/>
            <person name="Tidwell J."/>
            <person name="Bellgard S.E."/>
            <person name="Bellgard M.I."/>
        </authorList>
    </citation>
    <scope>NUCLEOTIDE SEQUENCE</scope>
    <source>
        <tissue evidence="2">Shoot tissue taken approximately 20 cm above the soil surface</tissue>
    </source>
</reference>
<proteinExistence type="predicted"/>
<sequence length="134" mass="15223">MCRDAAPRRDPPEFLCILLAGPPRQEARRHLEVLRRLPRPQRQNDQGQVPDPCGRGVARRAVRRHLLHQAGPAFRVPPGPDASGQCQEDHLSDSRRPVRVPRHVVRPHQRTGYVSGADERRAQAFPPSVHPRFL</sequence>
<dbReference type="EMBL" id="GBRH01268415">
    <property type="protein sequence ID" value="JAD29480.1"/>
    <property type="molecule type" value="Transcribed_RNA"/>
</dbReference>
<dbReference type="AlphaFoldDB" id="A0A0A8YYA6"/>
<evidence type="ECO:0000256" key="1">
    <source>
        <dbReference type="SAM" id="MobiDB-lite"/>
    </source>
</evidence>
<reference evidence="2" key="1">
    <citation type="submission" date="2014-09" db="EMBL/GenBank/DDBJ databases">
        <authorList>
            <person name="Magalhaes I.L.F."/>
            <person name="Oliveira U."/>
            <person name="Santos F.R."/>
            <person name="Vidigal T.H.D.A."/>
            <person name="Brescovit A.D."/>
            <person name="Santos A.J."/>
        </authorList>
    </citation>
    <scope>NUCLEOTIDE SEQUENCE</scope>
    <source>
        <tissue evidence="2">Shoot tissue taken approximately 20 cm above the soil surface</tissue>
    </source>
</reference>
<feature type="compositionally biased region" description="Basic residues" evidence="1">
    <location>
        <begin position="57"/>
        <end position="67"/>
    </location>
</feature>
<evidence type="ECO:0000313" key="2">
    <source>
        <dbReference type="EMBL" id="JAD29480.1"/>
    </source>
</evidence>